<evidence type="ECO:0000313" key="1">
    <source>
        <dbReference type="EMBL" id="JAE04993.1"/>
    </source>
</evidence>
<proteinExistence type="predicted"/>
<sequence>MRELPEPRGSWEDLPRKDVLVTGRFFIRCMMTLGFAN</sequence>
<reference evidence="1" key="2">
    <citation type="journal article" date="2015" name="Data Brief">
        <title>Shoot transcriptome of the giant reed, Arundo donax.</title>
        <authorList>
            <person name="Barrero R.A."/>
            <person name="Guerrero F.D."/>
            <person name="Moolhuijzen P."/>
            <person name="Goolsby J.A."/>
            <person name="Tidwell J."/>
            <person name="Bellgard S.E."/>
            <person name="Bellgard M.I."/>
        </authorList>
    </citation>
    <scope>NUCLEOTIDE SEQUENCE</scope>
    <source>
        <tissue evidence="1">Shoot tissue taken approximately 20 cm above the soil surface</tissue>
    </source>
</reference>
<dbReference type="AlphaFoldDB" id="A0A0A9F9R0"/>
<accession>A0A0A9F9R0</accession>
<reference evidence="1" key="1">
    <citation type="submission" date="2014-09" db="EMBL/GenBank/DDBJ databases">
        <authorList>
            <person name="Magalhaes I.L.F."/>
            <person name="Oliveira U."/>
            <person name="Santos F.R."/>
            <person name="Vidigal T.H.D.A."/>
            <person name="Brescovit A.D."/>
            <person name="Santos A.J."/>
        </authorList>
    </citation>
    <scope>NUCLEOTIDE SEQUENCE</scope>
    <source>
        <tissue evidence="1">Shoot tissue taken approximately 20 cm above the soil surface</tissue>
    </source>
</reference>
<organism evidence="1">
    <name type="scientific">Arundo donax</name>
    <name type="common">Giant reed</name>
    <name type="synonym">Donax arundinaceus</name>
    <dbReference type="NCBI Taxonomy" id="35708"/>
    <lineage>
        <taxon>Eukaryota</taxon>
        <taxon>Viridiplantae</taxon>
        <taxon>Streptophyta</taxon>
        <taxon>Embryophyta</taxon>
        <taxon>Tracheophyta</taxon>
        <taxon>Spermatophyta</taxon>
        <taxon>Magnoliopsida</taxon>
        <taxon>Liliopsida</taxon>
        <taxon>Poales</taxon>
        <taxon>Poaceae</taxon>
        <taxon>PACMAD clade</taxon>
        <taxon>Arundinoideae</taxon>
        <taxon>Arundineae</taxon>
        <taxon>Arundo</taxon>
    </lineage>
</organism>
<dbReference type="EMBL" id="GBRH01192903">
    <property type="protein sequence ID" value="JAE04993.1"/>
    <property type="molecule type" value="Transcribed_RNA"/>
</dbReference>
<protein>
    <submittedName>
        <fullName evidence="1">DPOD2</fullName>
    </submittedName>
</protein>
<name>A0A0A9F9R0_ARUDO</name>